<keyword evidence="15" id="KW-0539">Nucleus</keyword>
<dbReference type="GO" id="GO:0046872">
    <property type="term" value="F:metal ion binding"/>
    <property type="evidence" value="ECO:0007669"/>
    <property type="project" value="UniProtKB-KW"/>
</dbReference>
<evidence type="ECO:0000256" key="5">
    <source>
        <dbReference type="ARBA" id="ARBA00017386"/>
    </source>
</evidence>
<keyword evidence="12" id="KW-0411">Iron-sulfur</keyword>
<dbReference type="InterPro" id="IPR010614">
    <property type="entry name" value="RAD3-like_helicase_DEAD"/>
</dbReference>
<evidence type="ECO:0000256" key="15">
    <source>
        <dbReference type="ARBA" id="ARBA00023242"/>
    </source>
</evidence>
<dbReference type="PANTHER" id="PTHR11472">
    <property type="entry name" value="DNA REPAIR DEAD HELICASE RAD3/XP-D SUBFAMILY MEMBER"/>
    <property type="match status" value="1"/>
</dbReference>
<keyword evidence="8" id="KW-0378">Hydrolase</keyword>
<evidence type="ECO:0000256" key="20">
    <source>
        <dbReference type="ARBA" id="ARBA00045008"/>
    </source>
</evidence>
<dbReference type="Proteomes" id="UP000756132">
    <property type="component" value="Chromosome 9"/>
</dbReference>
<feature type="domain" description="Helicase ATP-binding" evidence="24">
    <location>
        <begin position="2"/>
        <end position="419"/>
    </location>
</feature>
<dbReference type="InterPro" id="IPR014013">
    <property type="entry name" value="Helic_SF1/SF2_ATP-bd_DinG/Rad3"/>
</dbReference>
<dbReference type="GO" id="GO:0005524">
    <property type="term" value="F:ATP binding"/>
    <property type="evidence" value="ECO:0007669"/>
    <property type="project" value="UniProtKB-KW"/>
</dbReference>
<dbReference type="Gene3D" id="3.40.50.300">
    <property type="entry name" value="P-loop containing nucleotide triphosphate hydrolases"/>
    <property type="match status" value="3"/>
</dbReference>
<evidence type="ECO:0000256" key="18">
    <source>
        <dbReference type="ARBA" id="ARBA00044969"/>
    </source>
</evidence>
<dbReference type="KEGG" id="ffu:CLAFUR5_09536"/>
<dbReference type="AlphaFoldDB" id="A0A9Q8UTR4"/>
<keyword evidence="16" id="KW-0131">Cell cycle</keyword>
<dbReference type="SMART" id="SM00491">
    <property type="entry name" value="HELICc2"/>
    <property type="match status" value="1"/>
</dbReference>
<dbReference type="Pfam" id="PF06733">
    <property type="entry name" value="DEAD_2"/>
    <property type="match status" value="1"/>
</dbReference>
<dbReference type="InterPro" id="IPR013020">
    <property type="entry name" value="Rad3/Chl1-like"/>
</dbReference>
<keyword evidence="7" id="KW-0547">Nucleotide-binding</keyword>
<dbReference type="Pfam" id="PF13307">
    <property type="entry name" value="Helicase_C_2"/>
    <property type="match status" value="1"/>
</dbReference>
<dbReference type="PANTHER" id="PTHR11472:SF41">
    <property type="entry name" value="ATP-DEPENDENT DNA HELICASE DDX11-RELATED"/>
    <property type="match status" value="1"/>
</dbReference>
<keyword evidence="26" id="KW-1185">Reference proteome</keyword>
<evidence type="ECO:0000256" key="22">
    <source>
        <dbReference type="ARBA" id="ARBA00048954"/>
    </source>
</evidence>
<reference evidence="25" key="1">
    <citation type="submission" date="2021-12" db="EMBL/GenBank/DDBJ databases">
        <authorList>
            <person name="Zaccaron A."/>
            <person name="Stergiopoulos I."/>
        </authorList>
    </citation>
    <scope>NUCLEOTIDE SEQUENCE</scope>
    <source>
        <strain evidence="25">Race5_Kim</strain>
    </source>
</reference>
<evidence type="ECO:0000256" key="12">
    <source>
        <dbReference type="ARBA" id="ARBA00023014"/>
    </source>
</evidence>
<dbReference type="InterPro" id="IPR006555">
    <property type="entry name" value="ATP-dep_Helicase_C"/>
</dbReference>
<keyword evidence="6" id="KW-0479">Metal-binding</keyword>
<reference evidence="25" key="2">
    <citation type="journal article" date="2022" name="Microb. Genom.">
        <title>A chromosome-scale genome assembly of the tomato pathogen Cladosporium fulvum reveals a compartmentalized genome architecture and the presence of a dispensable chromosome.</title>
        <authorList>
            <person name="Zaccaron A.Z."/>
            <person name="Chen L.H."/>
            <person name="Samaras A."/>
            <person name="Stergiopoulos I."/>
        </authorList>
    </citation>
    <scope>NUCLEOTIDE SEQUENCE</scope>
    <source>
        <strain evidence="25">Race5_Kim</strain>
    </source>
</reference>
<evidence type="ECO:0000256" key="2">
    <source>
        <dbReference type="ARBA" id="ARBA00004123"/>
    </source>
</evidence>
<dbReference type="GeneID" id="71989414"/>
<keyword evidence="11" id="KW-0408">Iron</keyword>
<dbReference type="GO" id="GO:0051536">
    <property type="term" value="F:iron-sulfur cluster binding"/>
    <property type="evidence" value="ECO:0007669"/>
    <property type="project" value="UniProtKB-KW"/>
</dbReference>
<dbReference type="GO" id="GO:0006139">
    <property type="term" value="P:nucleobase-containing compound metabolic process"/>
    <property type="evidence" value="ECO:0007669"/>
    <property type="project" value="InterPro"/>
</dbReference>
<dbReference type="InterPro" id="IPR045028">
    <property type="entry name" value="DinG/Rad3-like"/>
</dbReference>
<sequence>MEPKNFHHPFQPYSIQLNFMNAMYDCIEQGKVGIFESPTGTGKSLSLLCASLTWLREHKRRTFDEAVATIEMDDDEPDWMMEAHREARSRQIRQMRSDFEARLSAVRERERKLKERQVNDKSAFKRQKQSVDANTIDEDEEQFVLDDYGSDQEGRTAERSQYSAETTKMMQKMGMLPRPDERSDEDQDIDELKIFFCSRTHSQLSQFVGELQRVKMPPGLPPENVDGQEDIEECFEELKHLTLGSRKNLCINPKVNKLSSQVAVNERCIELQQAKIADQKCPYLPTKDNEAQVLEFRDHALAKIRDIEDLAQLGAKRAICPYYASRPAIGPAEIVTLPYPLLLQKSAREALGISVKGHVVVIDEAHNLMSAVEGTYSAQISDLQLRRAKDALITYLQKFRNRLKGSNRSYVTQVVRVVDALLQFAIRMKGGNANGGTTSSSLLLTGKGVDQINLAKLVRYINESKLARKVEGYISFVVNGEAEKSRQRNKSNERVETVDVPALTHVQNFLLALMNPSREGRLLWSNLDDTVTLQYMLLDPSEHFREIVEDARAVILAGGTMSPMDDYRQQLFPYVDSIQTFSCDHLIPPSSLFVRAISTDKDGRIDFSFKSRNDASALRLGNALLQIAPEVQGGMVVFFPSYGYLEKVLSIWKGQKITSGLEKAKAMFLDSRTQSAEDTFRAYSEAIANDTRGALLLSVIGGKLSEGINFSDDLGRCVVVVGLPYPNLETPEWKAKMQYLDEKAAARGEPKDRASREHAENVCMRSVNQAIGRAIRHKNDWASILLFDARYADGRVQTKLPGWIKTSFDAKASGALGSVVEDLGCFFERKVRSVIP</sequence>
<dbReference type="GO" id="GO:0043139">
    <property type="term" value="F:5'-3' DNA helicase activity"/>
    <property type="evidence" value="ECO:0007669"/>
    <property type="project" value="UniProtKB-EC"/>
</dbReference>
<keyword evidence="9 25" id="KW-0347">Helicase</keyword>
<evidence type="ECO:0000256" key="6">
    <source>
        <dbReference type="ARBA" id="ARBA00022723"/>
    </source>
</evidence>
<comment type="function">
    <text evidence="21">ATP-dependent DNA helicase important for chromosome transmission and normal cell cycle progression in G(2)/M. May have a role in changing DNA topology to allow the loading of proteins involved in maintaining sister chromatid cohesion in the vicinity of the centromeres. Has a specific role in chromosome segregation during meiosis II.</text>
</comment>
<evidence type="ECO:0000256" key="8">
    <source>
        <dbReference type="ARBA" id="ARBA00022801"/>
    </source>
</evidence>
<evidence type="ECO:0000256" key="17">
    <source>
        <dbReference type="ARBA" id="ARBA00029709"/>
    </source>
</evidence>
<dbReference type="FunFam" id="3.40.50.300:FF:002774">
    <property type="entry name" value="ATP-dependent DNA helicase chl1"/>
    <property type="match status" value="1"/>
</dbReference>
<dbReference type="RefSeq" id="XP_047766560.1">
    <property type="nucleotide sequence ID" value="XM_047908684.1"/>
</dbReference>
<dbReference type="PROSITE" id="PS51193">
    <property type="entry name" value="HELICASE_ATP_BIND_2"/>
    <property type="match status" value="1"/>
</dbReference>
<keyword evidence="14" id="KW-0413">Isomerase</keyword>
<comment type="similarity">
    <text evidence="3">Belongs to the DEAD box helicase family. DEAH subfamily. DDX11/CHL1 sub-subfamily.</text>
</comment>
<dbReference type="GO" id="GO:0016818">
    <property type="term" value="F:hydrolase activity, acting on acid anhydrides, in phosphorus-containing anhydrides"/>
    <property type="evidence" value="ECO:0007669"/>
    <property type="project" value="InterPro"/>
</dbReference>
<dbReference type="CDD" id="cd18788">
    <property type="entry name" value="SF2_C_XPD"/>
    <property type="match status" value="1"/>
</dbReference>
<feature type="region of interest" description="Disordered" evidence="23">
    <location>
        <begin position="117"/>
        <end position="142"/>
    </location>
</feature>
<comment type="cofactor">
    <cofactor evidence="1">
        <name>[4Fe-4S] cluster</name>
        <dbReference type="ChEBI" id="CHEBI:49883"/>
    </cofactor>
</comment>
<evidence type="ECO:0000256" key="11">
    <source>
        <dbReference type="ARBA" id="ARBA00023004"/>
    </source>
</evidence>
<dbReference type="SUPFAM" id="SSF52540">
    <property type="entry name" value="P-loop containing nucleoside triphosphate hydrolases"/>
    <property type="match status" value="1"/>
</dbReference>
<dbReference type="InterPro" id="IPR006554">
    <property type="entry name" value="Helicase-like_DEXD_c2"/>
</dbReference>
<evidence type="ECO:0000256" key="19">
    <source>
        <dbReference type="ARBA" id="ARBA00044998"/>
    </source>
</evidence>
<dbReference type="EC" id="5.6.2.3" evidence="18"/>
<dbReference type="SMART" id="SM00488">
    <property type="entry name" value="DEXDc2"/>
    <property type="match status" value="1"/>
</dbReference>
<evidence type="ECO:0000256" key="23">
    <source>
        <dbReference type="SAM" id="MobiDB-lite"/>
    </source>
</evidence>
<evidence type="ECO:0000256" key="1">
    <source>
        <dbReference type="ARBA" id="ARBA00001966"/>
    </source>
</evidence>
<evidence type="ECO:0000256" key="9">
    <source>
        <dbReference type="ARBA" id="ARBA00022806"/>
    </source>
</evidence>
<organism evidence="25 26">
    <name type="scientific">Passalora fulva</name>
    <name type="common">Tomato leaf mold</name>
    <name type="synonym">Cladosporium fulvum</name>
    <dbReference type="NCBI Taxonomy" id="5499"/>
    <lineage>
        <taxon>Eukaryota</taxon>
        <taxon>Fungi</taxon>
        <taxon>Dikarya</taxon>
        <taxon>Ascomycota</taxon>
        <taxon>Pezizomycotina</taxon>
        <taxon>Dothideomycetes</taxon>
        <taxon>Dothideomycetidae</taxon>
        <taxon>Mycosphaerellales</taxon>
        <taxon>Mycosphaerellaceae</taxon>
        <taxon>Fulvia</taxon>
    </lineage>
</organism>
<keyword evidence="13" id="KW-0238">DNA-binding</keyword>
<dbReference type="OrthoDB" id="267079at2759"/>
<evidence type="ECO:0000313" key="26">
    <source>
        <dbReference type="Proteomes" id="UP000756132"/>
    </source>
</evidence>
<dbReference type="FunFam" id="3.40.50.300:FF:001372">
    <property type="entry name" value="ATP-dependent DNA helicase chl1"/>
    <property type="match status" value="1"/>
</dbReference>
<accession>A0A9Q8UTR4</accession>
<evidence type="ECO:0000256" key="3">
    <source>
        <dbReference type="ARBA" id="ARBA00008435"/>
    </source>
</evidence>
<dbReference type="GO" id="GO:0005634">
    <property type="term" value="C:nucleus"/>
    <property type="evidence" value="ECO:0007669"/>
    <property type="project" value="UniProtKB-SubCell"/>
</dbReference>
<evidence type="ECO:0000256" key="7">
    <source>
        <dbReference type="ARBA" id="ARBA00022741"/>
    </source>
</evidence>
<evidence type="ECO:0000313" key="25">
    <source>
        <dbReference type="EMBL" id="UJO22194.1"/>
    </source>
</evidence>
<dbReference type="InterPro" id="IPR027417">
    <property type="entry name" value="P-loop_NTPase"/>
</dbReference>
<evidence type="ECO:0000256" key="4">
    <source>
        <dbReference type="ARBA" id="ARBA00016387"/>
    </source>
</evidence>
<dbReference type="GO" id="GO:0003677">
    <property type="term" value="F:DNA binding"/>
    <property type="evidence" value="ECO:0007669"/>
    <property type="project" value="UniProtKB-KW"/>
</dbReference>
<evidence type="ECO:0000256" key="10">
    <source>
        <dbReference type="ARBA" id="ARBA00022840"/>
    </source>
</evidence>
<comment type="subcellular location">
    <subcellularLocation>
        <location evidence="2">Nucleus</location>
    </subcellularLocation>
</comment>
<proteinExistence type="inferred from homology"/>
<evidence type="ECO:0000259" key="24">
    <source>
        <dbReference type="PROSITE" id="PS51193"/>
    </source>
</evidence>
<dbReference type="GO" id="GO:0034085">
    <property type="term" value="P:establishment of sister chromatid cohesion"/>
    <property type="evidence" value="ECO:0007669"/>
    <property type="project" value="TreeGrafter"/>
</dbReference>
<evidence type="ECO:0000256" key="16">
    <source>
        <dbReference type="ARBA" id="ARBA00023306"/>
    </source>
</evidence>
<protein>
    <recommendedName>
        <fullName evidence="5">ATP-dependent DNA helicase CHL1</fullName>
        <ecNumber evidence="18">5.6.2.3</ecNumber>
    </recommendedName>
    <alternativeName>
        <fullName evidence="4">ATP-dependent DNA helicase chl1</fullName>
    </alternativeName>
    <alternativeName>
        <fullName evidence="17">Chromosome loss protein 1</fullName>
    </alternativeName>
    <alternativeName>
        <fullName evidence="19 20">DNA 5'-3' helicase CHL1</fullName>
    </alternativeName>
</protein>
<dbReference type="NCBIfam" id="TIGR00604">
    <property type="entry name" value="rad3"/>
    <property type="match status" value="1"/>
</dbReference>
<comment type="catalytic activity">
    <reaction evidence="22">
        <text>ATP + H2O = ADP + phosphate + H(+)</text>
        <dbReference type="Rhea" id="RHEA:13065"/>
        <dbReference type="ChEBI" id="CHEBI:15377"/>
        <dbReference type="ChEBI" id="CHEBI:15378"/>
        <dbReference type="ChEBI" id="CHEBI:30616"/>
        <dbReference type="ChEBI" id="CHEBI:43474"/>
        <dbReference type="ChEBI" id="CHEBI:456216"/>
        <dbReference type="EC" id="5.6.2.3"/>
    </reaction>
</comment>
<dbReference type="EMBL" id="CP090171">
    <property type="protein sequence ID" value="UJO22194.1"/>
    <property type="molecule type" value="Genomic_DNA"/>
</dbReference>
<evidence type="ECO:0000256" key="14">
    <source>
        <dbReference type="ARBA" id="ARBA00023235"/>
    </source>
</evidence>
<name>A0A9Q8UTR4_PASFU</name>
<evidence type="ECO:0000256" key="21">
    <source>
        <dbReference type="ARBA" id="ARBA00045702"/>
    </source>
</evidence>
<evidence type="ECO:0000256" key="13">
    <source>
        <dbReference type="ARBA" id="ARBA00023125"/>
    </source>
</evidence>
<keyword evidence="10" id="KW-0067">ATP-binding</keyword>
<gene>
    <name evidence="25" type="ORF">CLAFUR5_09536</name>
</gene>